<dbReference type="Proteomes" id="UP001057402">
    <property type="component" value="Chromosome 3"/>
</dbReference>
<name>A0ACB9RXB8_9MYRT</name>
<protein>
    <submittedName>
        <fullName evidence="1">Uncharacterized protein</fullName>
    </submittedName>
</protein>
<gene>
    <name evidence="1" type="ORF">MLD38_009647</name>
</gene>
<accession>A0ACB9RXB8</accession>
<keyword evidence="2" id="KW-1185">Reference proteome</keyword>
<organism evidence="1 2">
    <name type="scientific">Melastoma candidum</name>
    <dbReference type="NCBI Taxonomy" id="119954"/>
    <lineage>
        <taxon>Eukaryota</taxon>
        <taxon>Viridiplantae</taxon>
        <taxon>Streptophyta</taxon>
        <taxon>Embryophyta</taxon>
        <taxon>Tracheophyta</taxon>
        <taxon>Spermatophyta</taxon>
        <taxon>Magnoliopsida</taxon>
        <taxon>eudicotyledons</taxon>
        <taxon>Gunneridae</taxon>
        <taxon>Pentapetalae</taxon>
        <taxon>rosids</taxon>
        <taxon>malvids</taxon>
        <taxon>Myrtales</taxon>
        <taxon>Melastomataceae</taxon>
        <taxon>Melastomatoideae</taxon>
        <taxon>Melastomateae</taxon>
        <taxon>Melastoma</taxon>
    </lineage>
</organism>
<evidence type="ECO:0000313" key="2">
    <source>
        <dbReference type="Proteomes" id="UP001057402"/>
    </source>
</evidence>
<proteinExistence type="predicted"/>
<dbReference type="EMBL" id="CM042882">
    <property type="protein sequence ID" value="KAI4383851.1"/>
    <property type="molecule type" value="Genomic_DNA"/>
</dbReference>
<sequence>MSGRSILPTGADSVLNKTYEEEQEKNGRLPNHHSSCILPCSSILFRFPVVGGVRGQDPRELPRWLLADRPCHLLWRYGYGTAHPPPSFSPPSSFCYIFSPDVSCLMNVIFRLACGYGNLYSQGYGVNTTALSTALFSGRLSCCACFEIKCVDEPRWCHPGSTPILITATNFCPPNFALPNDNGG</sequence>
<evidence type="ECO:0000313" key="1">
    <source>
        <dbReference type="EMBL" id="KAI4383851.1"/>
    </source>
</evidence>
<reference evidence="2" key="1">
    <citation type="journal article" date="2023" name="Front. Plant Sci.">
        <title>Chromosomal-level genome assembly of Melastoma candidum provides insights into trichome evolution.</title>
        <authorList>
            <person name="Zhong Y."/>
            <person name="Wu W."/>
            <person name="Sun C."/>
            <person name="Zou P."/>
            <person name="Liu Y."/>
            <person name="Dai S."/>
            <person name="Zhou R."/>
        </authorList>
    </citation>
    <scope>NUCLEOTIDE SEQUENCE [LARGE SCALE GENOMIC DNA]</scope>
</reference>
<comment type="caution">
    <text evidence="1">The sequence shown here is derived from an EMBL/GenBank/DDBJ whole genome shotgun (WGS) entry which is preliminary data.</text>
</comment>